<evidence type="ECO:0000313" key="2">
    <source>
        <dbReference type="Proteomes" id="UP000321479"/>
    </source>
</evidence>
<protein>
    <recommendedName>
        <fullName evidence="3">Bacteriocin</fullName>
    </recommendedName>
</protein>
<gene>
    <name evidence="1" type="ORF">FRZ54_11285</name>
</gene>
<dbReference type="KEGG" id="mgin:FRZ54_11285"/>
<dbReference type="EMBL" id="CP042436">
    <property type="protein sequence ID" value="QEC63134.1"/>
    <property type="molecule type" value="Genomic_DNA"/>
</dbReference>
<name>A0A5B8UVN9_9SPHI</name>
<accession>A0A5B8UVN9</accession>
<dbReference type="OrthoDB" id="1263851at2"/>
<dbReference type="Proteomes" id="UP000321479">
    <property type="component" value="Chromosome"/>
</dbReference>
<keyword evidence="2" id="KW-1185">Reference proteome</keyword>
<dbReference type="RefSeq" id="WP_147031710.1">
    <property type="nucleotide sequence ID" value="NZ_CP042436.1"/>
</dbReference>
<organism evidence="1 2">
    <name type="scientific">Mucilaginibacter ginsenosidivorans</name>
    <dbReference type="NCBI Taxonomy" id="398053"/>
    <lineage>
        <taxon>Bacteria</taxon>
        <taxon>Pseudomonadati</taxon>
        <taxon>Bacteroidota</taxon>
        <taxon>Sphingobacteriia</taxon>
        <taxon>Sphingobacteriales</taxon>
        <taxon>Sphingobacteriaceae</taxon>
        <taxon>Mucilaginibacter</taxon>
    </lineage>
</organism>
<proteinExistence type="predicted"/>
<evidence type="ECO:0008006" key="3">
    <source>
        <dbReference type="Google" id="ProtNLM"/>
    </source>
</evidence>
<reference evidence="1 2" key="1">
    <citation type="journal article" date="2017" name="Curr. Microbiol.">
        <title>Mucilaginibacter ginsenosidivorans sp. nov., Isolated from Soil of Ginseng Field.</title>
        <authorList>
            <person name="Kim M.M."/>
            <person name="Siddiqi M.Z."/>
            <person name="Im W.T."/>
        </authorList>
    </citation>
    <scope>NUCLEOTIDE SEQUENCE [LARGE SCALE GENOMIC DNA]</scope>
    <source>
        <strain evidence="1 2">Gsoil 3017</strain>
    </source>
</reference>
<evidence type="ECO:0000313" key="1">
    <source>
        <dbReference type="EMBL" id="QEC63134.1"/>
    </source>
</evidence>
<sequence length="67" mass="6976">MKNKVKLSRDEMKIVKGGTPPTCTVTCYFPGGGITTVTVGNYPYGSGCNDPYLHCPDGATSATCACP</sequence>
<dbReference type="AlphaFoldDB" id="A0A5B8UVN9"/>